<keyword evidence="3" id="KW-1185">Reference proteome</keyword>
<dbReference type="EMBL" id="JBHMEA010000007">
    <property type="protein sequence ID" value="MFB9230525.1"/>
    <property type="molecule type" value="Genomic_DNA"/>
</dbReference>
<comment type="caution">
    <text evidence="2">The sequence shown here is derived from an EMBL/GenBank/DDBJ whole genome shotgun (WGS) entry which is preliminary data.</text>
</comment>
<dbReference type="InterPro" id="IPR054283">
    <property type="entry name" value="DUF7017"/>
</dbReference>
<gene>
    <name evidence="2" type="ORF">ACFFUT_01835</name>
</gene>
<dbReference type="Proteomes" id="UP001589683">
    <property type="component" value="Unassembled WGS sequence"/>
</dbReference>
<sequence length="203" mass="23194">MSIQMSPYMREFSQMASPLRGDSAFSQILRLAGKVSGDWQDFLSFARWAGVDDFASEDMAPFTNDQGKKVDSLQKRFARAICREAVAKAPDPQWDRGLIDWGRDFLKQSLQDDPNDQWLNYYQSKLHLADGEVDLAIQRLAPVLRMQFRTAWTWALLGDILEGTRRERVLSDRAMERIQTDIDGTKVSNPSSDSRSVRQKGTN</sequence>
<accession>A0ABV5JBN8</accession>
<proteinExistence type="predicted"/>
<reference evidence="2 3" key="1">
    <citation type="submission" date="2024-09" db="EMBL/GenBank/DDBJ databases">
        <authorList>
            <person name="Sun Q."/>
            <person name="Mori K."/>
        </authorList>
    </citation>
    <scope>NUCLEOTIDE SEQUENCE [LARGE SCALE GENOMIC DNA]</scope>
    <source>
        <strain evidence="2 3">CECT 8726</strain>
    </source>
</reference>
<organism evidence="2 3">
    <name type="scientific">Pseudohalocynthiibacter aestuariivivens</name>
    <dbReference type="NCBI Taxonomy" id="1591409"/>
    <lineage>
        <taxon>Bacteria</taxon>
        <taxon>Pseudomonadati</taxon>
        <taxon>Pseudomonadota</taxon>
        <taxon>Alphaproteobacteria</taxon>
        <taxon>Rhodobacterales</taxon>
        <taxon>Paracoccaceae</taxon>
        <taxon>Pseudohalocynthiibacter</taxon>
    </lineage>
</organism>
<dbReference type="RefSeq" id="WP_213887579.1">
    <property type="nucleotide sequence ID" value="NZ_JAGFNU010000001.1"/>
</dbReference>
<dbReference type="Pfam" id="PF22860">
    <property type="entry name" value="DUF7017"/>
    <property type="match status" value="1"/>
</dbReference>
<protein>
    <submittedName>
        <fullName evidence="2">DUF7017 domain-containing protein</fullName>
    </submittedName>
</protein>
<name>A0ABV5JBN8_9RHOB</name>
<evidence type="ECO:0000313" key="3">
    <source>
        <dbReference type="Proteomes" id="UP001589683"/>
    </source>
</evidence>
<evidence type="ECO:0000256" key="1">
    <source>
        <dbReference type="SAM" id="MobiDB-lite"/>
    </source>
</evidence>
<feature type="compositionally biased region" description="Polar residues" evidence="1">
    <location>
        <begin position="186"/>
        <end position="203"/>
    </location>
</feature>
<evidence type="ECO:0000313" key="2">
    <source>
        <dbReference type="EMBL" id="MFB9230525.1"/>
    </source>
</evidence>
<feature type="region of interest" description="Disordered" evidence="1">
    <location>
        <begin position="183"/>
        <end position="203"/>
    </location>
</feature>